<evidence type="ECO:0000259" key="7">
    <source>
        <dbReference type="Pfam" id="PF00892"/>
    </source>
</evidence>
<evidence type="ECO:0000256" key="3">
    <source>
        <dbReference type="ARBA" id="ARBA00022692"/>
    </source>
</evidence>
<dbReference type="GO" id="GO:0022857">
    <property type="term" value="F:transmembrane transporter activity"/>
    <property type="evidence" value="ECO:0007669"/>
    <property type="project" value="InterPro"/>
</dbReference>
<keyword evidence="3 6" id="KW-0812">Transmembrane</keyword>
<evidence type="ECO:0000313" key="8">
    <source>
        <dbReference type="EMBL" id="EEF34432.1"/>
    </source>
</evidence>
<dbReference type="InterPro" id="IPR030184">
    <property type="entry name" value="WAT1-related"/>
</dbReference>
<comment type="similarity">
    <text evidence="2 6">Belongs to the drug/metabolite transporter (DMT) superfamily. Plant drug/metabolite exporter (P-DME) (TC 2.A.7.4) family.</text>
</comment>
<feature type="transmembrane region" description="Helical" evidence="6">
    <location>
        <begin position="71"/>
        <end position="90"/>
    </location>
</feature>
<comment type="subcellular location">
    <subcellularLocation>
        <location evidence="1 6">Membrane</location>
        <topology evidence="1 6">Multi-pass membrane protein</topology>
    </subcellularLocation>
</comment>
<organism evidence="8 9">
    <name type="scientific">Ricinus communis</name>
    <name type="common">Castor bean</name>
    <dbReference type="NCBI Taxonomy" id="3988"/>
    <lineage>
        <taxon>Eukaryota</taxon>
        <taxon>Viridiplantae</taxon>
        <taxon>Streptophyta</taxon>
        <taxon>Embryophyta</taxon>
        <taxon>Tracheophyta</taxon>
        <taxon>Spermatophyta</taxon>
        <taxon>Magnoliopsida</taxon>
        <taxon>eudicotyledons</taxon>
        <taxon>Gunneridae</taxon>
        <taxon>Pentapetalae</taxon>
        <taxon>rosids</taxon>
        <taxon>fabids</taxon>
        <taxon>Malpighiales</taxon>
        <taxon>Euphorbiaceae</taxon>
        <taxon>Acalyphoideae</taxon>
        <taxon>Acalypheae</taxon>
        <taxon>Ricinus</taxon>
    </lineage>
</organism>
<dbReference type="eggNOG" id="ENOG502QR4Y">
    <property type="taxonomic scope" value="Eukaryota"/>
</dbReference>
<evidence type="ECO:0000313" key="9">
    <source>
        <dbReference type="Proteomes" id="UP000008311"/>
    </source>
</evidence>
<evidence type="ECO:0000256" key="6">
    <source>
        <dbReference type="RuleBase" id="RU363077"/>
    </source>
</evidence>
<dbReference type="AlphaFoldDB" id="B9SPM4"/>
<dbReference type="SUPFAM" id="SSF103481">
    <property type="entry name" value="Multidrug resistance efflux transporter EmrE"/>
    <property type="match status" value="2"/>
</dbReference>
<reference evidence="9" key="1">
    <citation type="journal article" date="2010" name="Nat. Biotechnol.">
        <title>Draft genome sequence of the oilseed species Ricinus communis.</title>
        <authorList>
            <person name="Chan A.P."/>
            <person name="Crabtree J."/>
            <person name="Zhao Q."/>
            <person name="Lorenzi H."/>
            <person name="Orvis J."/>
            <person name="Puiu D."/>
            <person name="Melake-Berhan A."/>
            <person name="Jones K.M."/>
            <person name="Redman J."/>
            <person name="Chen G."/>
            <person name="Cahoon E.B."/>
            <person name="Gedil M."/>
            <person name="Stanke M."/>
            <person name="Haas B.J."/>
            <person name="Wortman J.R."/>
            <person name="Fraser-Liggett C.M."/>
            <person name="Ravel J."/>
            <person name="Rabinowicz P.D."/>
        </authorList>
    </citation>
    <scope>NUCLEOTIDE SEQUENCE [LARGE SCALE GENOMIC DNA]</scope>
    <source>
        <strain evidence="9">cv. Hale</strain>
    </source>
</reference>
<dbReference type="STRING" id="3988.B9SPM4"/>
<evidence type="ECO:0000256" key="2">
    <source>
        <dbReference type="ARBA" id="ARBA00007635"/>
    </source>
</evidence>
<dbReference type="InParanoid" id="B9SPM4"/>
<keyword evidence="4 6" id="KW-1133">Transmembrane helix</keyword>
<sequence>MRQNVEVLHGLKPVMLMLVVQIVYAGMNILYKLAANDGMNLRVLVVYRYIFSTAFIVPLALIVERKSRPKLTWAVLSQAFLCGFFGVLLPQNLYLEGLALTSATFVVAMSNLIPAFTLILAVLFRLDKLELITQIGRAKVLGILTGIAGAMILTFYKGAEINIWSTNIHLLKHNHQHQNSHTGNRPILGSSLTLASCISFALWLNIQGIASSGLTGILIVWCLHIRGPVFATSFSPVALVLVAIMGSFILGEKLHLGRFSLDIGKTKSKLKNHIELNGSIVFD</sequence>
<protein>
    <recommendedName>
        <fullName evidence="6">WAT1-related protein</fullName>
    </recommendedName>
</protein>
<feature type="domain" description="EamA" evidence="7">
    <location>
        <begin position="13"/>
        <end position="154"/>
    </location>
</feature>
<name>B9SPM4_RICCO</name>
<feature type="transmembrane region" description="Helical" evidence="6">
    <location>
        <begin position="102"/>
        <end position="126"/>
    </location>
</feature>
<evidence type="ECO:0000256" key="4">
    <source>
        <dbReference type="ARBA" id="ARBA00022989"/>
    </source>
</evidence>
<dbReference type="GO" id="GO:0005886">
    <property type="term" value="C:plasma membrane"/>
    <property type="evidence" value="ECO:0000318"/>
    <property type="project" value="GO_Central"/>
</dbReference>
<evidence type="ECO:0000256" key="1">
    <source>
        <dbReference type="ARBA" id="ARBA00004141"/>
    </source>
</evidence>
<keyword evidence="9" id="KW-1185">Reference proteome</keyword>
<dbReference type="InterPro" id="IPR037185">
    <property type="entry name" value="EmrE-like"/>
</dbReference>
<feature type="transmembrane region" description="Helical" evidence="6">
    <location>
        <begin position="200"/>
        <end position="223"/>
    </location>
</feature>
<dbReference type="PANTHER" id="PTHR31218">
    <property type="entry name" value="WAT1-RELATED PROTEIN"/>
    <property type="match status" value="1"/>
</dbReference>
<feature type="transmembrane region" description="Helical" evidence="6">
    <location>
        <begin position="46"/>
        <end position="64"/>
    </location>
</feature>
<dbReference type="EMBL" id="EQ974071">
    <property type="protein sequence ID" value="EEF34432.1"/>
    <property type="molecule type" value="Genomic_DNA"/>
</dbReference>
<accession>B9SPM4</accession>
<dbReference type="Proteomes" id="UP000008311">
    <property type="component" value="Unassembled WGS sequence"/>
</dbReference>
<dbReference type="Pfam" id="PF00892">
    <property type="entry name" value="EamA"/>
    <property type="match status" value="1"/>
</dbReference>
<feature type="transmembrane region" description="Helical" evidence="6">
    <location>
        <begin position="138"/>
        <end position="156"/>
    </location>
</feature>
<keyword evidence="5 6" id="KW-0472">Membrane</keyword>
<evidence type="ECO:0000256" key="5">
    <source>
        <dbReference type="ARBA" id="ARBA00023136"/>
    </source>
</evidence>
<feature type="transmembrane region" description="Helical" evidence="6">
    <location>
        <begin position="12"/>
        <end position="34"/>
    </location>
</feature>
<feature type="transmembrane region" description="Helical" evidence="6">
    <location>
        <begin position="230"/>
        <end position="250"/>
    </location>
</feature>
<gene>
    <name evidence="8" type="ORF">RCOM_1184330</name>
</gene>
<proteinExistence type="inferred from homology"/>
<dbReference type="InterPro" id="IPR000620">
    <property type="entry name" value="EamA_dom"/>
</dbReference>